<reference evidence="2 3" key="1">
    <citation type="submission" date="2023-05" db="EMBL/GenBank/DDBJ databases">
        <title>B98-5 Cell Line De Novo Hybrid Assembly: An Optical Mapping Approach.</title>
        <authorList>
            <person name="Kananen K."/>
            <person name="Auerbach J.A."/>
            <person name="Kautto E."/>
            <person name="Blachly J.S."/>
        </authorList>
    </citation>
    <scope>NUCLEOTIDE SEQUENCE [LARGE SCALE GENOMIC DNA]</scope>
    <source>
        <strain evidence="2">B95-8</strain>
        <tissue evidence="2">Cell line</tissue>
    </source>
</reference>
<feature type="domain" description="PH" evidence="1">
    <location>
        <begin position="1"/>
        <end position="114"/>
    </location>
</feature>
<evidence type="ECO:0000313" key="2">
    <source>
        <dbReference type="EMBL" id="KAK2113179.1"/>
    </source>
</evidence>
<dbReference type="InterPro" id="IPR001849">
    <property type="entry name" value="PH_domain"/>
</dbReference>
<proteinExistence type="predicted"/>
<dbReference type="Gene3D" id="2.30.29.30">
    <property type="entry name" value="Pleckstrin-homology domain (PH domain)/Phosphotyrosine-binding domain (PTB)"/>
    <property type="match status" value="1"/>
</dbReference>
<gene>
    <name evidence="2" type="ORF">P7K49_007445</name>
</gene>
<dbReference type="SMART" id="SM00233">
    <property type="entry name" value="PH"/>
    <property type="match status" value="1"/>
</dbReference>
<evidence type="ECO:0000259" key="1">
    <source>
        <dbReference type="PROSITE" id="PS50003"/>
    </source>
</evidence>
<dbReference type="PANTHER" id="PTHR17271">
    <property type="entry name" value="PLECKSTRIN HOMOLOGY PH DOMAIN-CONTAINING PROTEIN"/>
    <property type="match status" value="1"/>
</dbReference>
<dbReference type="InterPro" id="IPR052223">
    <property type="entry name" value="Actin_Cytoskeleton_Reg"/>
</dbReference>
<protein>
    <recommendedName>
        <fullName evidence="1">PH domain-containing protein</fullName>
    </recommendedName>
</protein>
<keyword evidence="3" id="KW-1185">Reference proteome</keyword>
<name>A0ABQ9VUW3_SAGOE</name>
<sequence length="292" mass="33469">MSILDELGEPPSPSLTTTSAWQWKKHWFVLTDSSLEYYRDSTVEEADELNGEIGLRSCTDVLEYTVQHSYGFQIHTKDVVYTFQIHTKDVVYTLLAMTSGIRQNWIEALRKTVHPTSAPDVTKLLDYNKENMLHSCYQQGGPWKADGQRQALDYVELSPLTQPYPQWACTLARAPDCLAEQEELERDLAQNSKEGHKWFEATDSRAPEVPAAERPCWGLGAPLTENQQSQLSTEIEKEWQEMEKLPLWKNKRLPLIALLNRSHGESHGPQNDSHEALEKQVQALRAQLEAWH</sequence>
<dbReference type="PROSITE" id="PS50003">
    <property type="entry name" value="PH_DOMAIN"/>
    <property type="match status" value="1"/>
</dbReference>
<dbReference type="SUPFAM" id="SSF50729">
    <property type="entry name" value="PH domain-like"/>
    <property type="match status" value="1"/>
</dbReference>
<dbReference type="Proteomes" id="UP001266305">
    <property type="component" value="Unassembled WGS sequence"/>
</dbReference>
<organism evidence="2 3">
    <name type="scientific">Saguinus oedipus</name>
    <name type="common">Cotton-top tamarin</name>
    <name type="synonym">Oedipomidas oedipus</name>
    <dbReference type="NCBI Taxonomy" id="9490"/>
    <lineage>
        <taxon>Eukaryota</taxon>
        <taxon>Metazoa</taxon>
        <taxon>Chordata</taxon>
        <taxon>Craniata</taxon>
        <taxon>Vertebrata</taxon>
        <taxon>Euteleostomi</taxon>
        <taxon>Mammalia</taxon>
        <taxon>Eutheria</taxon>
        <taxon>Euarchontoglires</taxon>
        <taxon>Primates</taxon>
        <taxon>Haplorrhini</taxon>
        <taxon>Platyrrhini</taxon>
        <taxon>Cebidae</taxon>
        <taxon>Callitrichinae</taxon>
        <taxon>Saguinus</taxon>
    </lineage>
</organism>
<evidence type="ECO:0000313" key="3">
    <source>
        <dbReference type="Proteomes" id="UP001266305"/>
    </source>
</evidence>
<dbReference type="PANTHER" id="PTHR17271:SF10">
    <property type="entry name" value="TRIO AND F-ACTIN-BINDING PROTEIN"/>
    <property type="match status" value="1"/>
</dbReference>
<accession>A0ABQ9VUW3</accession>
<comment type="caution">
    <text evidence="2">The sequence shown here is derived from an EMBL/GenBank/DDBJ whole genome shotgun (WGS) entry which is preliminary data.</text>
</comment>
<dbReference type="Pfam" id="PF00169">
    <property type="entry name" value="PH"/>
    <property type="match status" value="1"/>
</dbReference>
<dbReference type="EMBL" id="JASSZA010000004">
    <property type="protein sequence ID" value="KAK2113179.1"/>
    <property type="molecule type" value="Genomic_DNA"/>
</dbReference>
<dbReference type="InterPro" id="IPR011993">
    <property type="entry name" value="PH-like_dom_sf"/>
</dbReference>
<feature type="non-terminal residue" evidence="2">
    <location>
        <position position="292"/>
    </location>
</feature>